<dbReference type="InterPro" id="IPR003593">
    <property type="entry name" value="AAA+_ATPase"/>
</dbReference>
<dbReference type="Pfam" id="PF00005">
    <property type="entry name" value="ABC_tran"/>
    <property type="match status" value="1"/>
</dbReference>
<dbReference type="SUPFAM" id="SSF52540">
    <property type="entry name" value="P-loop containing nucleoside triphosphate hydrolases"/>
    <property type="match status" value="1"/>
</dbReference>
<evidence type="ECO:0000256" key="4">
    <source>
        <dbReference type="ARBA" id="ARBA00022840"/>
    </source>
</evidence>
<proteinExistence type="inferred from homology"/>
<dbReference type="InterPro" id="IPR017871">
    <property type="entry name" value="ABC_transporter-like_CS"/>
</dbReference>
<dbReference type="Proteomes" id="UP001242480">
    <property type="component" value="Unassembled WGS sequence"/>
</dbReference>
<protein>
    <submittedName>
        <fullName evidence="6">Spermidine/putrescine transport system ATP-binding protein</fullName>
    </submittedName>
</protein>
<dbReference type="InterPro" id="IPR027417">
    <property type="entry name" value="P-loop_NTPase"/>
</dbReference>
<evidence type="ECO:0000313" key="6">
    <source>
        <dbReference type="EMBL" id="MDQ0471816.1"/>
    </source>
</evidence>
<dbReference type="GO" id="GO:0005524">
    <property type="term" value="F:ATP binding"/>
    <property type="evidence" value="ECO:0007669"/>
    <property type="project" value="UniProtKB-KW"/>
</dbReference>
<dbReference type="SUPFAM" id="SSF50331">
    <property type="entry name" value="MOP-like"/>
    <property type="match status" value="1"/>
</dbReference>
<dbReference type="PROSITE" id="PS00211">
    <property type="entry name" value="ABC_TRANSPORTER_1"/>
    <property type="match status" value="1"/>
</dbReference>
<evidence type="ECO:0000256" key="2">
    <source>
        <dbReference type="ARBA" id="ARBA00022448"/>
    </source>
</evidence>
<organism evidence="6 7">
    <name type="scientific">Labrys wisconsinensis</name>
    <dbReference type="NCBI Taxonomy" id="425677"/>
    <lineage>
        <taxon>Bacteria</taxon>
        <taxon>Pseudomonadati</taxon>
        <taxon>Pseudomonadota</taxon>
        <taxon>Alphaproteobacteria</taxon>
        <taxon>Hyphomicrobiales</taxon>
        <taxon>Xanthobacteraceae</taxon>
        <taxon>Labrys</taxon>
    </lineage>
</organism>
<dbReference type="PANTHER" id="PTHR42781">
    <property type="entry name" value="SPERMIDINE/PUTRESCINE IMPORT ATP-BINDING PROTEIN POTA"/>
    <property type="match status" value="1"/>
</dbReference>
<dbReference type="Pfam" id="PF08402">
    <property type="entry name" value="TOBE_2"/>
    <property type="match status" value="1"/>
</dbReference>
<reference evidence="6 7" key="1">
    <citation type="submission" date="2023-07" db="EMBL/GenBank/DDBJ databases">
        <title>Genomic Encyclopedia of Type Strains, Phase IV (KMG-IV): sequencing the most valuable type-strain genomes for metagenomic binning, comparative biology and taxonomic classification.</title>
        <authorList>
            <person name="Goeker M."/>
        </authorList>
    </citation>
    <scope>NUCLEOTIDE SEQUENCE [LARGE SCALE GENOMIC DNA]</scope>
    <source>
        <strain evidence="6 7">DSM 19619</strain>
    </source>
</reference>
<evidence type="ECO:0000256" key="3">
    <source>
        <dbReference type="ARBA" id="ARBA00022741"/>
    </source>
</evidence>
<evidence type="ECO:0000313" key="7">
    <source>
        <dbReference type="Proteomes" id="UP001242480"/>
    </source>
</evidence>
<evidence type="ECO:0000256" key="1">
    <source>
        <dbReference type="ARBA" id="ARBA00005417"/>
    </source>
</evidence>
<accession>A0ABU0JC10</accession>
<name>A0ABU0JC10_9HYPH</name>
<evidence type="ECO:0000259" key="5">
    <source>
        <dbReference type="PROSITE" id="PS50893"/>
    </source>
</evidence>
<dbReference type="Gene3D" id="2.40.50.140">
    <property type="entry name" value="Nucleic acid-binding proteins"/>
    <property type="match status" value="1"/>
</dbReference>
<dbReference type="PROSITE" id="PS50893">
    <property type="entry name" value="ABC_TRANSPORTER_2"/>
    <property type="match status" value="1"/>
</dbReference>
<comment type="caution">
    <text evidence="6">The sequence shown here is derived from an EMBL/GenBank/DDBJ whole genome shotgun (WGS) entry which is preliminary data.</text>
</comment>
<sequence>MTAAARTARSSPDAAGSRLELDRVTKRYGGFAALDGVSLAIEPGEFFTLLGPSGSGKSSILSLIAGFDTPTDGAILVDGRLTNGVPAYERGFGVVFQNYALFPHLSVEENIAYPLRARRMPSAEIGARVREALRAVRLEGYEKRHPRQLSGGQQQRVAMARAIVFRPRVLLMDEPLGALDRKLRIDLQIELKQLHRTLGATIIFVSHDQEEALALSDRIAVLRGGRIEQVDTPAMLYDRPATPFVAGFIGDSNFFAGTLRRDGQTARVALAGGPAVAVEGAALPPDGTDVTLSVRPEQVALSTAPDASALPGRVVEVVYLGTATKVIVETPCGTAQALVPAQSEFRCVIGTAVSLSWPAAAARVHRR</sequence>
<dbReference type="EMBL" id="JAUSVX010000010">
    <property type="protein sequence ID" value="MDQ0471816.1"/>
    <property type="molecule type" value="Genomic_DNA"/>
</dbReference>
<feature type="domain" description="ABC transporter" evidence="5">
    <location>
        <begin position="19"/>
        <end position="249"/>
    </location>
</feature>
<keyword evidence="4 6" id="KW-0067">ATP-binding</keyword>
<dbReference type="PANTHER" id="PTHR42781:SF4">
    <property type="entry name" value="SPERMIDINE_PUTRESCINE IMPORT ATP-BINDING PROTEIN POTA"/>
    <property type="match status" value="1"/>
</dbReference>
<dbReference type="InterPro" id="IPR008995">
    <property type="entry name" value="Mo/tungstate-bd_C_term_dom"/>
</dbReference>
<gene>
    <name evidence="6" type="ORF">QO011_004843</name>
</gene>
<comment type="similarity">
    <text evidence="1">Belongs to the ABC transporter superfamily.</text>
</comment>
<dbReference type="SMART" id="SM00382">
    <property type="entry name" value="AAA"/>
    <property type="match status" value="1"/>
</dbReference>
<dbReference type="InterPro" id="IPR003439">
    <property type="entry name" value="ABC_transporter-like_ATP-bd"/>
</dbReference>
<dbReference type="Gene3D" id="2.40.50.100">
    <property type="match status" value="1"/>
</dbReference>
<dbReference type="InterPro" id="IPR050093">
    <property type="entry name" value="ABC_SmlMolc_Importer"/>
</dbReference>
<dbReference type="Gene3D" id="3.40.50.300">
    <property type="entry name" value="P-loop containing nucleotide triphosphate hydrolases"/>
    <property type="match status" value="1"/>
</dbReference>
<dbReference type="InterPro" id="IPR012340">
    <property type="entry name" value="NA-bd_OB-fold"/>
</dbReference>
<dbReference type="RefSeq" id="WP_307277597.1">
    <property type="nucleotide sequence ID" value="NZ_JAUSVX010000010.1"/>
</dbReference>
<keyword evidence="7" id="KW-1185">Reference proteome</keyword>
<dbReference type="InterPro" id="IPR013611">
    <property type="entry name" value="Transp-assoc_OB_typ2"/>
</dbReference>
<keyword evidence="2" id="KW-0813">Transport</keyword>
<keyword evidence="3" id="KW-0547">Nucleotide-binding</keyword>